<name>A0A2S5RAR6_9PROT</name>
<protein>
    <submittedName>
        <fullName evidence="1">Uncharacterized protein</fullName>
    </submittedName>
</protein>
<organism evidence="1 2">
    <name type="scientific">Holospora curviuscula</name>
    <dbReference type="NCBI Taxonomy" id="1082868"/>
    <lineage>
        <taxon>Bacteria</taxon>
        <taxon>Pseudomonadati</taxon>
        <taxon>Pseudomonadota</taxon>
        <taxon>Alphaproteobacteria</taxon>
        <taxon>Holosporales</taxon>
        <taxon>Holosporaceae</taxon>
        <taxon>Holospora</taxon>
    </lineage>
</organism>
<dbReference type="Proteomes" id="UP000239425">
    <property type="component" value="Unassembled WGS sequence"/>
</dbReference>
<gene>
    <name evidence="1" type="ORF">HCUR_00406</name>
</gene>
<evidence type="ECO:0000313" key="1">
    <source>
        <dbReference type="EMBL" id="PPE04215.1"/>
    </source>
</evidence>
<reference evidence="1 2" key="1">
    <citation type="submission" date="2017-11" db="EMBL/GenBank/DDBJ databases">
        <title>Comparative genomic analysis of Holospora spp., intranuclear symbionts of paramecia.</title>
        <authorList>
            <person name="Garushyants S.K."/>
            <person name="Beliavskaya A."/>
            <person name="Malko D.B."/>
            <person name="Logacheva M.D."/>
            <person name="Rautian M.S."/>
            <person name="Gelfand M.S."/>
        </authorList>
    </citation>
    <scope>NUCLEOTIDE SEQUENCE [LARGE SCALE GENOMIC DNA]</scope>
    <source>
        <strain evidence="2">02AZ16</strain>
    </source>
</reference>
<dbReference type="AlphaFoldDB" id="A0A2S5RAR6"/>
<evidence type="ECO:0000313" key="2">
    <source>
        <dbReference type="Proteomes" id="UP000239425"/>
    </source>
</evidence>
<dbReference type="EMBL" id="PHHC01000078">
    <property type="protein sequence ID" value="PPE04215.1"/>
    <property type="molecule type" value="Genomic_DNA"/>
</dbReference>
<sequence length="48" mass="5566">MQEVQKHLPAKNLLLSSPDSRGKLYTSKSILRKASAKLRKIFRIKEKQ</sequence>
<proteinExistence type="predicted"/>
<accession>A0A2S5RAR6</accession>
<keyword evidence="2" id="KW-1185">Reference proteome</keyword>
<comment type="caution">
    <text evidence="1">The sequence shown here is derived from an EMBL/GenBank/DDBJ whole genome shotgun (WGS) entry which is preliminary data.</text>
</comment>